<evidence type="ECO:0000313" key="3">
    <source>
        <dbReference type="EMBL" id="KAB0572775.1"/>
    </source>
</evidence>
<accession>A0A643F5N3</accession>
<dbReference type="AlphaFoldDB" id="A0A643F5N3"/>
<keyword evidence="3" id="KW-0540">Nuclease</keyword>
<dbReference type="InterPro" id="IPR014832">
    <property type="entry name" value="TnsA_C"/>
</dbReference>
<keyword evidence="3" id="KW-0255">Endonuclease</keyword>
<protein>
    <submittedName>
        <fullName evidence="3">Heteromeric transposase endonuclease subunit TnsA</fullName>
    </submittedName>
</protein>
<dbReference type="GO" id="GO:0004519">
    <property type="term" value="F:endonuclease activity"/>
    <property type="evidence" value="ECO:0007669"/>
    <property type="project" value="UniProtKB-KW"/>
</dbReference>
<dbReference type="OrthoDB" id="881413at2"/>
<evidence type="ECO:0000259" key="2">
    <source>
        <dbReference type="Pfam" id="PF08722"/>
    </source>
</evidence>
<keyword evidence="3" id="KW-0378">Hydrolase</keyword>
<evidence type="ECO:0000259" key="1">
    <source>
        <dbReference type="Pfam" id="PF08721"/>
    </source>
</evidence>
<dbReference type="Pfam" id="PF08721">
    <property type="entry name" value="Tn7_Tnp_TnsA_C"/>
    <property type="match status" value="1"/>
</dbReference>
<proteinExistence type="predicted"/>
<dbReference type="InterPro" id="IPR014833">
    <property type="entry name" value="TnsA_N"/>
</dbReference>
<dbReference type="EMBL" id="VZPB01000106">
    <property type="protein sequence ID" value="KAB0572775.1"/>
    <property type="molecule type" value="Genomic_DNA"/>
</dbReference>
<keyword evidence="4" id="KW-1185">Reference proteome</keyword>
<feature type="domain" description="TnsA endonuclease C-terminal" evidence="1">
    <location>
        <begin position="139"/>
        <end position="208"/>
    </location>
</feature>
<reference evidence="3 4" key="1">
    <citation type="submission" date="2019-09" db="EMBL/GenBank/DDBJ databases">
        <title>Draft genome sequences of 48 bacterial type strains from the CCUG.</title>
        <authorList>
            <person name="Tunovic T."/>
            <person name="Pineiro-Iglesias B."/>
            <person name="Unosson C."/>
            <person name="Inganas E."/>
            <person name="Ohlen M."/>
            <person name="Cardew S."/>
            <person name="Jensie-Markopoulos S."/>
            <person name="Salva-Serra F."/>
            <person name="Jaen-Luchoro D."/>
            <person name="Karlsson R."/>
            <person name="Svensson-Stadler L."/>
            <person name="Chun J."/>
            <person name="Moore E."/>
        </authorList>
    </citation>
    <scope>NUCLEOTIDE SEQUENCE [LARGE SCALE GENOMIC DNA]</scope>
    <source>
        <strain evidence="3 4">CCUG 30977</strain>
    </source>
</reference>
<feature type="domain" description="TnsA endonuclease N-terminal" evidence="2">
    <location>
        <begin position="55"/>
        <end position="133"/>
    </location>
</feature>
<organism evidence="3 4">
    <name type="scientific">Ideonella dechloratans</name>
    <dbReference type="NCBI Taxonomy" id="36863"/>
    <lineage>
        <taxon>Bacteria</taxon>
        <taxon>Pseudomonadati</taxon>
        <taxon>Pseudomonadota</taxon>
        <taxon>Betaproteobacteria</taxon>
        <taxon>Burkholderiales</taxon>
        <taxon>Sphaerotilaceae</taxon>
        <taxon>Ideonella</taxon>
    </lineage>
</organism>
<evidence type="ECO:0000313" key="4">
    <source>
        <dbReference type="Proteomes" id="UP000430120"/>
    </source>
</evidence>
<comment type="caution">
    <text evidence="3">The sequence shown here is derived from an EMBL/GenBank/DDBJ whole genome shotgun (WGS) entry which is preliminary data.</text>
</comment>
<sequence>MDSSPAHHRPRHMPVRRIPKNHIHVTGRHASAKAQGHADFESPLEWEYLILLDFDPRVERYEVQPVRVPVSGVPRGYVPDVLVHFCPDASGHVAPSELTEIKTAEDYRANEALYAPKFAAAEQFANERGWRFVRKSDKDIRTARLQNIKFLRSFLHHSPLPHLVEQVFLALGASRGRRSSSQTLAAACATDQERAELLPVIWHLLATGQLDTHWDSPFGADVALWRPAEAP</sequence>
<gene>
    <name evidence="3" type="ORF">F7Q92_21140</name>
</gene>
<name>A0A643F5N3_IDEDE</name>
<dbReference type="Proteomes" id="UP000430120">
    <property type="component" value="Unassembled WGS sequence"/>
</dbReference>
<dbReference type="Pfam" id="PF08722">
    <property type="entry name" value="Tn7_TnsA-like_N"/>
    <property type="match status" value="1"/>
</dbReference>